<name>A0ABT8R325_9BACT</name>
<evidence type="ECO:0000313" key="1">
    <source>
        <dbReference type="EMBL" id="MDO1446510.1"/>
    </source>
</evidence>
<dbReference type="InterPro" id="IPR026444">
    <property type="entry name" value="Secre_tail"/>
</dbReference>
<protein>
    <submittedName>
        <fullName evidence="1">T9SS type A sorting domain-containing protein</fullName>
    </submittedName>
</protein>
<dbReference type="Proteomes" id="UP001168528">
    <property type="component" value="Unassembled WGS sequence"/>
</dbReference>
<reference evidence="1" key="1">
    <citation type="submission" date="2023-07" db="EMBL/GenBank/DDBJ databases">
        <title>The genome sequence of Rhodocytophaga aerolata KACC 12507.</title>
        <authorList>
            <person name="Zhang X."/>
        </authorList>
    </citation>
    <scope>NUCLEOTIDE SEQUENCE</scope>
    <source>
        <strain evidence="1">KACC 12507</strain>
    </source>
</reference>
<dbReference type="RefSeq" id="WP_302037314.1">
    <property type="nucleotide sequence ID" value="NZ_JAUKPO010000004.1"/>
</dbReference>
<comment type="caution">
    <text evidence="1">The sequence shown here is derived from an EMBL/GenBank/DDBJ whole genome shotgun (WGS) entry which is preliminary data.</text>
</comment>
<keyword evidence="2" id="KW-1185">Reference proteome</keyword>
<sequence>MDLRNNILVNRDGNLKHKIWVAACFILLFLMAGSFAQKSYGLSFVSSKSGNWNDPCTWNNANGCPGNPPAAVVGVNVPGPNDDVIIFNKHIIDVTVASAVRNLTIDNGTGNNTTTVNIKGNITFTIHGKLVIDRHGNIIVDGAFVYVKGDICVKNNGNIAVQGTPPTVDSYFFVEGCSSSGSTDCSTIDSNPPTFIQGAYMIWCIACKGNPSATFEGTPGACMSFLPLEFFDFAATYNKDHLKGPAVQLSFVTVGGQIGHTYTLERSRDGHRFEPITTIQAKASNEGYTSYAYVDYNPLPDFSYYRLKQVTEGEKPDYSKIIAVYVPAEDIGLFTLFPNPCSGRGLTIYFVRCNALWIEISDAYGNRIDQSRYTLSASTAQARLHFLQPLPKGLYYLKLRLDEKLVQSKFIVH</sequence>
<gene>
    <name evidence="1" type="ORF">Q0590_09635</name>
</gene>
<evidence type="ECO:0000313" key="2">
    <source>
        <dbReference type="Proteomes" id="UP001168528"/>
    </source>
</evidence>
<organism evidence="1 2">
    <name type="scientific">Rhodocytophaga aerolata</name>
    <dbReference type="NCBI Taxonomy" id="455078"/>
    <lineage>
        <taxon>Bacteria</taxon>
        <taxon>Pseudomonadati</taxon>
        <taxon>Bacteroidota</taxon>
        <taxon>Cytophagia</taxon>
        <taxon>Cytophagales</taxon>
        <taxon>Rhodocytophagaceae</taxon>
        <taxon>Rhodocytophaga</taxon>
    </lineage>
</organism>
<dbReference type="EMBL" id="JAUKPO010000004">
    <property type="protein sequence ID" value="MDO1446510.1"/>
    <property type="molecule type" value="Genomic_DNA"/>
</dbReference>
<accession>A0ABT8R325</accession>
<proteinExistence type="predicted"/>
<dbReference type="NCBIfam" id="TIGR04183">
    <property type="entry name" value="Por_Secre_tail"/>
    <property type="match status" value="1"/>
</dbReference>